<proteinExistence type="predicted"/>
<dbReference type="HOGENOM" id="CLU_006753_0_0_1"/>
<evidence type="ECO:0008006" key="4">
    <source>
        <dbReference type="Google" id="ProtNLM"/>
    </source>
</evidence>
<reference evidence="2 3" key="1">
    <citation type="journal article" date="2006" name="Nature">
        <title>Global trends of whole-genome duplications revealed by the ciliate Paramecium tetraurelia.</title>
        <authorList>
            <consortium name="Genoscope"/>
            <person name="Aury J.-M."/>
            <person name="Jaillon O."/>
            <person name="Duret L."/>
            <person name="Noel B."/>
            <person name="Jubin C."/>
            <person name="Porcel B.M."/>
            <person name="Segurens B."/>
            <person name="Daubin V."/>
            <person name="Anthouard V."/>
            <person name="Aiach N."/>
            <person name="Arnaiz O."/>
            <person name="Billaut A."/>
            <person name="Beisson J."/>
            <person name="Blanc I."/>
            <person name="Bouhouche K."/>
            <person name="Camara F."/>
            <person name="Duharcourt S."/>
            <person name="Guigo R."/>
            <person name="Gogendeau D."/>
            <person name="Katinka M."/>
            <person name="Keller A.-M."/>
            <person name="Kissmehl R."/>
            <person name="Klotz C."/>
            <person name="Koll F."/>
            <person name="Le Moue A."/>
            <person name="Lepere C."/>
            <person name="Malinsky S."/>
            <person name="Nowacki M."/>
            <person name="Nowak J.K."/>
            <person name="Plattner H."/>
            <person name="Poulain J."/>
            <person name="Ruiz F."/>
            <person name="Serrano V."/>
            <person name="Zagulski M."/>
            <person name="Dessen P."/>
            <person name="Betermier M."/>
            <person name="Weissenbach J."/>
            <person name="Scarpelli C."/>
            <person name="Schachter V."/>
            <person name="Sperling L."/>
            <person name="Meyer E."/>
            <person name="Cohen J."/>
            <person name="Wincker P."/>
        </authorList>
    </citation>
    <scope>NUCLEOTIDE SEQUENCE [LARGE SCALE GENOMIC DNA]</scope>
    <source>
        <strain evidence="2 3">Stock d4-2</strain>
    </source>
</reference>
<dbReference type="KEGG" id="ptm:GSPATT00026085001"/>
<evidence type="ECO:0000256" key="1">
    <source>
        <dbReference type="SAM" id="Phobius"/>
    </source>
</evidence>
<keyword evidence="1" id="KW-1133">Transmembrane helix</keyword>
<organism evidence="2 3">
    <name type="scientific">Paramecium tetraurelia</name>
    <dbReference type="NCBI Taxonomy" id="5888"/>
    <lineage>
        <taxon>Eukaryota</taxon>
        <taxon>Sar</taxon>
        <taxon>Alveolata</taxon>
        <taxon>Ciliophora</taxon>
        <taxon>Intramacronucleata</taxon>
        <taxon>Oligohymenophorea</taxon>
        <taxon>Peniculida</taxon>
        <taxon>Parameciidae</taxon>
        <taxon>Paramecium</taxon>
    </lineage>
</organism>
<sequence length="1327" mass="155353">MHFTKEKQISLYPTQGEFYEYYLSNFLPDYQLNCKIYPQVPNVQIMNQCEEIYRLKGNCKLQKIYIELISLSSNTTHFGTLSIGNKIIMYEWKNKILQQVGESINIDNSFNCFNINLSKFFSILVDCYKQDELFLIQLMDTQSIIAYQIQSSEPNSTKIQSIINGTNAFIIYAQYFEMYSILSLFSSFFVNQSSLYKQFVDFDIPITISPKIYVMTLQEILQLSISSESQFYQEYKYSIPFFLNPVISINVYYDLRTFPQCDQIALISSQNTVSFLLGCENSIVLVGLNEQLQYESAFKILQNNQFIVFQLKDKILIQELEVNNIYNYHLNHSKNSIIYFNSDNELFVFNHHIIVYKIQLPSLQVNLTNLKIAGNNYAFSLICHNELKYSTFSNIQLQVLLQNDTNVYVMFNQYFPQYSVLEVSAKHTFMSFSGQLLQYKQNPDGIPLKFTLTSQQKAGEIMQSYQIVQSLSIFQPNYYLSSQYLIGFNNDSIDILWSQNIIVSYQFTKLCSISISINASSLQIAYSIYPLKIIIGLSDKNTIYLFQYYNESNSIISYANFTFKRSFSDFVATYNSIIILIPKQEIKIMTFNFTTIFTLNQETINQFFNKILFNPIQIVVNFQLQSSLLYINNINEVIIISIDQNNVPIPISLIEVNFKIKQINLVNQQLILSYLCNNDQNICFQVWNVQYLPKYYYLKNLYSLNVDNKVVIQSDNLFLYVTFSNYTVYIYNPSLPYHSSLYQILQLSSPIQCASAIKSFQVYIPQFQYFISMILLSDNTIYQINRDQKFELSVEFNNYNLNYSVNYPYIIYNYTVSSLLNNTAFQQTPNQSLLLYSNFTVFQNQTNLRINLSLDNIIPLSFKFTYPLNLFLDRQVGYCGIVYNNTYNQNNQCSLSQNRSNSIPNLNNFSLITSINNECFALQNNSYIQMVNTNLNNLSNLSYQYLKLSLCLNSTSENYTLYSICQNQTSQYLLNFTLNCDNKLEMSSIKQFPHKFQNISKMSVILNQIFILGTFQQSFQQLYWFNFNLNELTGPYHQSDDFSIAKIPQMIQDGQSEKIIVFYTMNFQVYYIILSIGDSTIQSQGVVDIEFCDQQQICSQHPNLYILVLIMQTYYQSVTIIVSDTYFSYVVVVRLEQFKLYNKSDFKGRAIKSIPNYGNLTNTGNSFYLNGVLTQQFQLNYQNISHFIVGVYYFNLFDENFIQPILMQSSFETSIKDYAIIIDQQYRNGTSMYFYNQTIYNYSIGTQNVTCIAYTKKGYMIVPIFCLNEFQYGIYNITFYLPPKFHHNFGPSAYILFSMILLLLSYFYFKFKSKTRNLEPIYSEIEL</sequence>
<dbReference type="InParanoid" id="A0EEM2"/>
<dbReference type="RefSeq" id="XP_001461136.1">
    <property type="nucleotide sequence ID" value="XM_001461099.1"/>
</dbReference>
<accession>A0EEM2</accession>
<gene>
    <name evidence="2" type="ORF">GSPATT00026085001</name>
</gene>
<dbReference type="EMBL" id="CT868674">
    <property type="protein sequence ID" value="CAK93763.1"/>
    <property type="molecule type" value="Genomic_DNA"/>
</dbReference>
<name>A0EEM2_PARTE</name>
<keyword evidence="1" id="KW-0472">Membrane</keyword>
<protein>
    <recommendedName>
        <fullName evidence="4">Transmembrane protein</fullName>
    </recommendedName>
</protein>
<dbReference type="OMA" id="YSICQNQ"/>
<keyword evidence="1" id="KW-0812">Transmembrane</keyword>
<dbReference type="GeneID" id="5046924"/>
<evidence type="ECO:0000313" key="2">
    <source>
        <dbReference type="EMBL" id="CAK93763.1"/>
    </source>
</evidence>
<feature type="transmembrane region" description="Helical" evidence="1">
    <location>
        <begin position="1289"/>
        <end position="1309"/>
    </location>
</feature>
<keyword evidence="3" id="KW-1185">Reference proteome</keyword>
<dbReference type="Proteomes" id="UP000000600">
    <property type="component" value="Unassembled WGS sequence"/>
</dbReference>
<dbReference type="OrthoDB" id="311595at2759"/>
<evidence type="ECO:0000313" key="3">
    <source>
        <dbReference type="Proteomes" id="UP000000600"/>
    </source>
</evidence>